<organism evidence="1 2">
    <name type="scientific">Pandoravirus salinus</name>
    <dbReference type="NCBI Taxonomy" id="1349410"/>
    <lineage>
        <taxon>Viruses</taxon>
        <taxon>Pandoravirus</taxon>
    </lineage>
</organism>
<protein>
    <submittedName>
        <fullName evidence="1">Uncharacterized protein</fullName>
    </submittedName>
</protein>
<dbReference type="GeneID" id="16605378"/>
<dbReference type="Proteomes" id="UP000204584">
    <property type="component" value="Segment"/>
</dbReference>
<dbReference type="EMBL" id="KC977571">
    <property type="protein sequence ID" value="AGO83591.2"/>
    <property type="molecule type" value="Genomic_DNA"/>
</dbReference>
<gene>
    <name evidence="1" type="ORF">psal_cds_134</name>
</gene>
<keyword evidence="2" id="KW-1185">Reference proteome</keyword>
<sequence>MPTGQTRDETKKKEKREKTCRVGLSSCRPTFLFAQTAMSVAIALPPPRAPRPSPLAAALSACTGLDRRCDLDILAAQEYAYNRETLAILVAQCESLMRDNVAAWDERTKVERRSGDATILGVDIMVYYDRFTSSYESLRLLRSDRPHHFDTLDVVPAHKLPTPENIDRVVSAMRSVRRAPLRLRIVSAAHYNNDWMDLQLADDDHRTWLTACADDLTTLPDAPGSSQAPLLDAGFCVSGQRLAHALIKMGDQRLSHETVLPSTGNMAADHRLIVRHCWGTDNLWCHTRGMLVVFANLLERMEATPAIYRAFIAPHQLATLQASTDLVE</sequence>
<evidence type="ECO:0000313" key="2">
    <source>
        <dbReference type="Proteomes" id="UP000204584"/>
    </source>
</evidence>
<dbReference type="KEGG" id="vg:16605378"/>
<reference evidence="1 2" key="1">
    <citation type="journal article" date="2013" name="Science">
        <title>Pandoraviruses: amoeba viruses with genomes up to 2.5 Mb reaching that of parasitic eukaryotes.</title>
        <authorList>
            <person name="Philippe N."/>
            <person name="Legendre M."/>
            <person name="Doutre G."/>
            <person name="Coute Y."/>
            <person name="Poirot O."/>
            <person name="Lescot M."/>
            <person name="Arslan D."/>
            <person name="Seltzer V."/>
            <person name="Bertaux L."/>
            <person name="Bruley C."/>
            <person name="Garin J."/>
            <person name="Claverie J.M."/>
            <person name="Abergel C."/>
        </authorList>
    </citation>
    <scope>NUCLEOTIDE SEQUENCE [LARGE SCALE GENOMIC DNA]</scope>
</reference>
<evidence type="ECO:0000313" key="1">
    <source>
        <dbReference type="EMBL" id="AGO83591.2"/>
    </source>
</evidence>
<proteinExistence type="predicted"/>
<dbReference type="RefSeq" id="YP_008436653.2">
    <property type="nucleotide sequence ID" value="NC_022098.1"/>
</dbReference>
<name>S4VVZ3_9VIRU</name>
<accession>S4VVZ3</accession>